<protein>
    <submittedName>
        <fullName evidence="1">Uncharacterized protein</fullName>
    </submittedName>
</protein>
<dbReference type="EMBL" id="KX364409">
    <property type="protein sequence ID" value="AOZ60541.1"/>
    <property type="molecule type" value="Genomic_DNA"/>
</dbReference>
<keyword evidence="1" id="KW-0614">Plasmid</keyword>
<accession>A0A1I9S1U9</accession>
<reference evidence="1" key="1">
    <citation type="journal article" date="2016" name="Sci. Rep.">
        <title>Diversity of antibiotic-resistance genes in Canadian isolates of Aeromonas salmonicida subsp. salmonicida: dominance of pSN254b and discovery of pAsa8.</title>
        <authorList>
            <person name="Trudel M.V."/>
            <person name="Vincent A.T."/>
            <person name="Attere S.A."/>
            <person name="Labbe M."/>
            <person name="Derome N."/>
            <person name="Culley A.I."/>
            <person name="Charette S.J."/>
        </authorList>
    </citation>
    <scope>NUCLEOTIDE SEQUENCE</scope>
    <source>
        <strain evidence="1">M16474-11</strain>
        <plasmid evidence="1">pAsa8</plasmid>
    </source>
</reference>
<organism evidence="1">
    <name type="scientific">Aeromonas salmonicida subsp. salmonicida</name>
    <dbReference type="NCBI Taxonomy" id="29491"/>
    <lineage>
        <taxon>Bacteria</taxon>
        <taxon>Pseudomonadati</taxon>
        <taxon>Pseudomonadota</taxon>
        <taxon>Gammaproteobacteria</taxon>
        <taxon>Aeromonadales</taxon>
        <taxon>Aeromonadaceae</taxon>
        <taxon>Aeromonas</taxon>
    </lineage>
</organism>
<sequence>MIDAWLLKRSIFLKDQILSVARYLWITGKNAWLCRAATLPAARGGKKERGWS</sequence>
<proteinExistence type="predicted"/>
<dbReference type="AlphaFoldDB" id="A0A1I9S1U9"/>
<geneLocation type="plasmid" evidence="1">
    <name>pAsa8</name>
</geneLocation>
<evidence type="ECO:0000313" key="1">
    <source>
        <dbReference type="EMBL" id="AOZ60541.1"/>
    </source>
</evidence>
<name>A0A1I9S1U9_AERSS</name>